<keyword evidence="5" id="KW-1185">Reference proteome</keyword>
<dbReference type="STRING" id="1193518.BN13_40051"/>
<sequence length="513" mass="53406">MRNSPGRQRTSRWVRGAAPALILAGAVAMAPAGSAVAAPVIAATTATTTPATTAADAAAGQGTAAGFVDSVGVVTHFRYADTTYGQVDALLGKLRALGVRHVRDGMTPAPTPELISAFHKLPDYGIKLNLVVGSAGVSSGVLPDPAQLLQTAHDNNLRSVVETIETANEWDSKGGPTWLDDLRSYQCQLFDAVHQNPEWADVPVVGPSVARRFRVPLLTGMAGCQDYVNAHNYANGGPPEDYLDLLAQARANAPGKPIIVTETGYHTALNRKQNQQPVTEDVKAQYLLRTLLENYEAGVTRTFVYQLADERHDPTLTEQEAYFGLIRPDLSETPAYQALSSLLNLLSDPGAAGTVKAPATTVTVTPAAGAAATTPVEHLMLTRSDGTQFVILWQRGALPDPAAASTSVRLDLSTATPSFVVDGRTVSPAPAGTSITVTGLERVKVVQVGGAAPTFTPTASATAQPPATSSGSSGPGGLLLGLGALALLAAAGGGAYVVYSRRRPPEGERLARE</sequence>
<protein>
    <recommendedName>
        <fullName evidence="6">Asl1-like glycosyl hydrolase catalytic domain-containing protein</fullName>
    </recommendedName>
</protein>
<dbReference type="InterPro" id="IPR017853">
    <property type="entry name" value="GH"/>
</dbReference>
<gene>
    <name evidence="4" type="ORF">BN13_40051</name>
</gene>
<dbReference type="EMBL" id="CAJC01000150">
    <property type="protein sequence ID" value="CCI53499.1"/>
    <property type="molecule type" value="Genomic_DNA"/>
</dbReference>
<evidence type="ECO:0000313" key="5">
    <source>
        <dbReference type="Proteomes" id="UP000035720"/>
    </source>
</evidence>
<reference evidence="4 5" key="1">
    <citation type="journal article" date="2013" name="ISME J.">
        <title>A metabolic model for members of the genus Tetrasphaera involved in enhanced biological phosphorus removal.</title>
        <authorList>
            <person name="Kristiansen R."/>
            <person name="Nguyen H.T.T."/>
            <person name="Saunders A.M."/>
            <person name="Nielsen J.L."/>
            <person name="Wimmer R."/>
            <person name="Le V.Q."/>
            <person name="McIlroy S.J."/>
            <person name="Petrovski S."/>
            <person name="Seviour R.J."/>
            <person name="Calteau A."/>
            <person name="Nielsen K.L."/>
            <person name="Nielsen P.H."/>
        </authorList>
    </citation>
    <scope>NUCLEOTIDE SEQUENCE [LARGE SCALE GENOMIC DNA]</scope>
    <source>
        <strain evidence="4 5">Ben 74</strain>
    </source>
</reference>
<dbReference type="RefSeq" id="WP_048543846.1">
    <property type="nucleotide sequence ID" value="NZ_HF571038.1"/>
</dbReference>
<comment type="caution">
    <text evidence="4">The sequence shown here is derived from an EMBL/GenBank/DDBJ whole genome shotgun (WGS) entry which is preliminary data.</text>
</comment>
<evidence type="ECO:0000256" key="3">
    <source>
        <dbReference type="SAM" id="SignalP"/>
    </source>
</evidence>
<evidence type="ECO:0008006" key="6">
    <source>
        <dbReference type="Google" id="ProtNLM"/>
    </source>
</evidence>
<keyword evidence="2" id="KW-0812">Transmembrane</keyword>
<evidence type="ECO:0000313" key="4">
    <source>
        <dbReference type="EMBL" id="CCI53499.1"/>
    </source>
</evidence>
<keyword evidence="3" id="KW-0732">Signal</keyword>
<dbReference type="Proteomes" id="UP000035720">
    <property type="component" value="Unassembled WGS sequence"/>
</dbReference>
<accession>A0A077MA69</accession>
<name>A0A077MA69_9MICO</name>
<feature type="compositionally biased region" description="Low complexity" evidence="1">
    <location>
        <begin position="455"/>
        <end position="472"/>
    </location>
</feature>
<feature type="region of interest" description="Disordered" evidence="1">
    <location>
        <begin position="455"/>
        <end position="474"/>
    </location>
</feature>
<organism evidence="4 5">
    <name type="scientific">Nostocoides jenkinsii Ben 74</name>
    <dbReference type="NCBI Taxonomy" id="1193518"/>
    <lineage>
        <taxon>Bacteria</taxon>
        <taxon>Bacillati</taxon>
        <taxon>Actinomycetota</taxon>
        <taxon>Actinomycetes</taxon>
        <taxon>Micrococcales</taxon>
        <taxon>Intrasporangiaceae</taxon>
        <taxon>Nostocoides</taxon>
    </lineage>
</organism>
<proteinExistence type="predicted"/>
<dbReference type="OrthoDB" id="9776971at2"/>
<keyword evidence="2" id="KW-1133">Transmembrane helix</keyword>
<feature type="transmembrane region" description="Helical" evidence="2">
    <location>
        <begin position="478"/>
        <end position="499"/>
    </location>
</feature>
<evidence type="ECO:0000256" key="1">
    <source>
        <dbReference type="SAM" id="MobiDB-lite"/>
    </source>
</evidence>
<feature type="chain" id="PRO_5001720999" description="Asl1-like glycosyl hydrolase catalytic domain-containing protein" evidence="3">
    <location>
        <begin position="38"/>
        <end position="513"/>
    </location>
</feature>
<keyword evidence="2" id="KW-0472">Membrane</keyword>
<dbReference type="GO" id="GO:0004553">
    <property type="term" value="F:hydrolase activity, hydrolyzing O-glycosyl compounds"/>
    <property type="evidence" value="ECO:0007669"/>
    <property type="project" value="TreeGrafter"/>
</dbReference>
<dbReference type="SUPFAM" id="SSF51445">
    <property type="entry name" value="(Trans)glycosidases"/>
    <property type="match status" value="1"/>
</dbReference>
<feature type="signal peptide" evidence="3">
    <location>
        <begin position="1"/>
        <end position="37"/>
    </location>
</feature>
<dbReference type="InterPro" id="IPR051923">
    <property type="entry name" value="Glycosyl_Hydrolase_39"/>
</dbReference>
<dbReference type="PANTHER" id="PTHR12631">
    <property type="entry name" value="ALPHA-L-IDURONIDASE"/>
    <property type="match status" value="1"/>
</dbReference>
<dbReference type="Gene3D" id="3.20.20.80">
    <property type="entry name" value="Glycosidases"/>
    <property type="match status" value="1"/>
</dbReference>
<dbReference type="AlphaFoldDB" id="A0A077MA69"/>
<evidence type="ECO:0000256" key="2">
    <source>
        <dbReference type="SAM" id="Phobius"/>
    </source>
</evidence>
<dbReference type="PANTHER" id="PTHR12631:SF10">
    <property type="entry name" value="BETA-XYLOSIDASE-LIKE PROTEIN-RELATED"/>
    <property type="match status" value="1"/>
</dbReference>